<dbReference type="RefSeq" id="WP_122948031.1">
    <property type="nucleotide sequence ID" value="NZ_CABVQF010000024.1"/>
</dbReference>
<dbReference type="InterPro" id="IPR001343">
    <property type="entry name" value="Hemolysn_Ca-bd"/>
</dbReference>
<protein>
    <submittedName>
        <fullName evidence="6">Peptidase M10A and M12B, matrixin and adamalysin</fullName>
    </submittedName>
</protein>
<organism evidence="6 7">
    <name type="scientific">Burkholderia aenigmatica</name>
    <dbReference type="NCBI Taxonomy" id="2015348"/>
    <lineage>
        <taxon>Bacteria</taxon>
        <taxon>Pseudomonadati</taxon>
        <taxon>Pseudomonadota</taxon>
        <taxon>Betaproteobacteria</taxon>
        <taxon>Burkholderiales</taxon>
        <taxon>Burkholderiaceae</taxon>
        <taxon>Burkholderia</taxon>
        <taxon>Burkholderia cepacia complex</taxon>
    </lineage>
</organism>
<dbReference type="InterPro" id="IPR050557">
    <property type="entry name" value="RTX_toxin/Mannuronan_C5-epim"/>
</dbReference>
<evidence type="ECO:0000259" key="4">
    <source>
        <dbReference type="Pfam" id="PF06594"/>
    </source>
</evidence>
<dbReference type="PROSITE" id="PS00330">
    <property type="entry name" value="HEMOLYSIN_CALCIUM"/>
    <property type="match status" value="8"/>
</dbReference>
<evidence type="ECO:0000313" key="7">
    <source>
        <dbReference type="Proteomes" id="UP000494301"/>
    </source>
</evidence>
<dbReference type="PRINTS" id="PR00313">
    <property type="entry name" value="CABNDNGRPT"/>
</dbReference>
<dbReference type="Pfam" id="PF00353">
    <property type="entry name" value="HemolysinCabind"/>
    <property type="match status" value="10"/>
</dbReference>
<reference evidence="6 7" key="1">
    <citation type="submission" date="2020-04" db="EMBL/GenBank/DDBJ databases">
        <authorList>
            <person name="Depoorter E."/>
        </authorList>
    </citation>
    <scope>NUCLEOTIDE SEQUENCE [LARGE SCALE GENOMIC DNA]</scope>
    <source>
        <strain evidence="6 7">BCC0217</strain>
    </source>
</reference>
<dbReference type="Pfam" id="PF13529">
    <property type="entry name" value="Peptidase_C39_2"/>
    <property type="match status" value="1"/>
</dbReference>
<evidence type="ECO:0000259" key="5">
    <source>
        <dbReference type="Pfam" id="PF13529"/>
    </source>
</evidence>
<dbReference type="PANTHER" id="PTHR38340:SF1">
    <property type="entry name" value="S-LAYER PROTEIN"/>
    <property type="match status" value="1"/>
</dbReference>
<evidence type="ECO:0000256" key="2">
    <source>
        <dbReference type="ARBA" id="ARBA00022525"/>
    </source>
</evidence>
<dbReference type="InterPro" id="IPR011049">
    <property type="entry name" value="Serralysin-like_metalloprot_C"/>
</dbReference>
<keyword evidence="3" id="KW-0106">Calcium</keyword>
<dbReference type="EMBL" id="CABWIL020000028">
    <property type="protein sequence ID" value="CAB3971395.1"/>
    <property type="molecule type" value="Genomic_DNA"/>
</dbReference>
<evidence type="ECO:0000256" key="1">
    <source>
        <dbReference type="ARBA" id="ARBA00004613"/>
    </source>
</evidence>
<comment type="subcellular location">
    <subcellularLocation>
        <location evidence="1">Secreted</location>
    </subcellularLocation>
</comment>
<evidence type="ECO:0000313" key="6">
    <source>
        <dbReference type="EMBL" id="CAB3971395.1"/>
    </source>
</evidence>
<dbReference type="Pfam" id="PF06594">
    <property type="entry name" value="HCBP_related"/>
    <property type="match status" value="1"/>
</dbReference>
<dbReference type="GO" id="GO:0005509">
    <property type="term" value="F:calcium ion binding"/>
    <property type="evidence" value="ECO:0007669"/>
    <property type="project" value="InterPro"/>
</dbReference>
<dbReference type="PROSITE" id="PS00018">
    <property type="entry name" value="EF_HAND_1"/>
    <property type="match status" value="1"/>
</dbReference>
<dbReference type="Gene3D" id="2.150.10.10">
    <property type="entry name" value="Serralysin-like metalloprotease, C-terminal"/>
    <property type="match status" value="10"/>
</dbReference>
<dbReference type="InterPro" id="IPR039564">
    <property type="entry name" value="Peptidase_C39-like"/>
</dbReference>
<feature type="domain" description="Peptidase C39-like" evidence="5">
    <location>
        <begin position="1201"/>
        <end position="1333"/>
    </location>
</feature>
<dbReference type="SUPFAM" id="SSF51120">
    <property type="entry name" value="beta-Roll"/>
    <property type="match status" value="7"/>
</dbReference>
<proteinExistence type="predicted"/>
<dbReference type="Proteomes" id="UP000494301">
    <property type="component" value="Unassembled WGS sequence"/>
</dbReference>
<gene>
    <name evidence="6" type="ORF">BLA3211_06432</name>
</gene>
<dbReference type="InterPro" id="IPR010566">
    <property type="entry name" value="Haemolys_ca-bd"/>
</dbReference>
<dbReference type="InterPro" id="IPR018511">
    <property type="entry name" value="Hemolysin-typ_Ca-bd_CS"/>
</dbReference>
<keyword evidence="2" id="KW-0964">Secreted</keyword>
<accession>A0A6J5JJF3</accession>
<dbReference type="GO" id="GO:0005576">
    <property type="term" value="C:extracellular region"/>
    <property type="evidence" value="ECO:0007669"/>
    <property type="project" value="UniProtKB-SubCell"/>
</dbReference>
<dbReference type="PANTHER" id="PTHR38340">
    <property type="entry name" value="S-LAYER PROTEIN"/>
    <property type="match status" value="1"/>
</dbReference>
<feature type="domain" description="Haemolysin-type calcium binding-related" evidence="4">
    <location>
        <begin position="1456"/>
        <end position="1492"/>
    </location>
</feature>
<sequence>MVSITGNEVMFANMKLGRDVVDLINKSPTLVSQIIQYNEGVIDGGLKKIVVNERESGIFWDHRRSGIVFGAYGGVAFDGLEPHVLVGILSHEIGHYIYNTVDQTREKKYATEMRDDFHLAALVGVTKESEAAYNNWRVAREISKNGGGVISVLGDRPDSPTAPGFDLNSVLTKVYDANVGKMSADVLEKAMIEVAGNYLARASPGADPDITYYEQNGAAYGASAKRLSQAPVIGMSYSLDYVTGFIKTTTLTFSTGATQTNMYNSGALSSATLYGPNGQMAEYVRFATSGARLQEIRYDDDGRVTTTRTDTNGDGTFDNIKTETRIGNGASVIREDTNGDGTSDRNFLLNNGQRYDLSNARDAILADSLLSRFRAGGLLSSAGYLNLSQVISQTLTYGGKNDYGFTMPPGWHNPIGAFYEAKSAALDTAASIAVRTPTLLDANRQGLNADKLRSLDVNRDGKLSGAELNGLQVWVDANEDGIGDAGEFRTLGQAGISEIRETDYDLVTRGNSRYAAAPIPAPSKGSDVAGQPGRIYLAPMVPFSNYRALRDHDNVYLINSSQFILFGKNQIKVNNNNRSYLIGTDGNDVFDANYYASYGHWINSSLLVNFLAGDGDDVMGGSWRNDNLWGGTGNDTLYGYDGDDRLYGEEGNDELQGGAGNDVLDGGAGNDFLFGQAGNDIMNGGDGDDVMMGFTASNESKQTLAPGETDDDVMYGGAGNDRMWGGLGNDYMDGGDGADFVNGGQGDDTVFGGAGNDELHGNEGNDRLLGEAGHDRIFGEAGDDVIWGGDGDDVLVGFTASNDAKQTLSWGESDNDVLYGGNGNDALYGGLGNDYLDGGNDHDFLDGGDGDDRLFGGAGDDELNGGNGNDALSGDAGNDKIFGGSGNDVIWGGDGDDILVGFTASNDAKQWLSAGETDDDTIYGGAGNDLILGGLGNDLLYGEAGNDELQGGDGNDRLYGGDGNDRLFGQLGNDILYGGAGDDLLVGFTGNNEAKRTLAPGESDDDYLYGGEGNDTLLGGLGDDYLDGGAGADHMEGGLGNDTYIVNSVNDVILEYANEGYDTVISSANYILNANIEELRLVEGFAINGTGNALDNRIVGNSADNILDGVTGADTMIGGKGNDTYYVDNVGDRVVELADEGIDTVQSKISYTLGDHVENLNLLDFGKPEKGLVDGVAVHVYGYPKANELDYMQGDAVPRFQGTCALTSIANLLTQTGTPTTEGEVVRRAIDNQWAVTSPTATDYQRGGSNYVQQQALLKSYGIANSLLAGYDEQAVANLIRSGRGVILALNSGRLWGDSAYLDGGGVNHVVTVTGAVYGESNGELKGFYIADSGRQRVSDMTRYISIQELRSAANVPNAYAIYTAEALKLWNEDIDGIGNALDNTIIGNRGNNVLDGGAGNDILVGGLGNDTYRFGRGSGRDTIRDDDETLGNNDVISIGAGVSADQLWFRHVGNDLEISILGTSDTATVRDWYLGSRYQIEQVRLDDGRTLVNADVEKLVQAMAVWSPPAAGAVTLSPDYQAALAPTLATSWR</sequence>
<evidence type="ECO:0000256" key="3">
    <source>
        <dbReference type="ARBA" id="ARBA00022837"/>
    </source>
</evidence>
<dbReference type="InterPro" id="IPR018247">
    <property type="entry name" value="EF_Hand_1_Ca_BS"/>
</dbReference>
<name>A0A6J5JJF3_9BURK</name>